<dbReference type="GO" id="GO:0030160">
    <property type="term" value="F:synaptic receptor adaptor activity"/>
    <property type="evidence" value="ECO:0007669"/>
    <property type="project" value="TreeGrafter"/>
</dbReference>
<organism evidence="3 5">
    <name type="scientific">Schistosoma mattheei</name>
    <dbReference type="NCBI Taxonomy" id="31246"/>
    <lineage>
        <taxon>Eukaryota</taxon>
        <taxon>Metazoa</taxon>
        <taxon>Spiralia</taxon>
        <taxon>Lophotrochozoa</taxon>
        <taxon>Platyhelminthes</taxon>
        <taxon>Trematoda</taxon>
        <taxon>Digenea</taxon>
        <taxon>Strigeidida</taxon>
        <taxon>Schistosomatoidea</taxon>
        <taxon>Schistosomatidae</taxon>
        <taxon>Schistosoma</taxon>
    </lineage>
</organism>
<evidence type="ECO:0000313" key="3">
    <source>
        <dbReference type="Proteomes" id="UP000050791"/>
    </source>
</evidence>
<dbReference type="Gene3D" id="1.25.40.20">
    <property type="entry name" value="Ankyrin repeat-containing domain"/>
    <property type="match status" value="2"/>
</dbReference>
<evidence type="ECO:0000256" key="1">
    <source>
        <dbReference type="SAM" id="MobiDB-lite"/>
    </source>
</evidence>
<dbReference type="Pfam" id="PF00595">
    <property type="entry name" value="PDZ"/>
    <property type="match status" value="1"/>
</dbReference>
<evidence type="ECO:0000313" key="5">
    <source>
        <dbReference type="WBParaSite" id="SMTH1_94670.5"/>
    </source>
</evidence>
<dbReference type="WBParaSite" id="SMTH1_94670.5">
    <property type="protein sequence ID" value="SMTH1_94670.5"/>
    <property type="gene ID" value="SMTH1_94670"/>
</dbReference>
<dbReference type="InterPro" id="IPR001478">
    <property type="entry name" value="PDZ"/>
</dbReference>
<dbReference type="InterPro" id="IPR051569">
    <property type="entry name" value="SHANK"/>
</dbReference>
<dbReference type="SMART" id="SM00248">
    <property type="entry name" value="ANK"/>
    <property type="match status" value="6"/>
</dbReference>
<dbReference type="InterPro" id="IPR002110">
    <property type="entry name" value="Ankyrin_rpt"/>
</dbReference>
<dbReference type="PANTHER" id="PTHR24135:SF28">
    <property type="entry name" value="LD13733P"/>
    <property type="match status" value="1"/>
</dbReference>
<protein>
    <recommendedName>
        <fullName evidence="2">PDZ domain-containing protein</fullName>
    </recommendedName>
</protein>
<dbReference type="SMART" id="SM00228">
    <property type="entry name" value="PDZ"/>
    <property type="match status" value="1"/>
</dbReference>
<dbReference type="Pfam" id="PF12796">
    <property type="entry name" value="Ank_2"/>
    <property type="match status" value="2"/>
</dbReference>
<evidence type="ECO:0000313" key="4">
    <source>
        <dbReference type="WBParaSite" id="SMTH1_94670.4"/>
    </source>
</evidence>
<feature type="region of interest" description="Disordered" evidence="1">
    <location>
        <begin position="755"/>
        <end position="786"/>
    </location>
</feature>
<feature type="compositionally biased region" description="Low complexity" evidence="1">
    <location>
        <begin position="439"/>
        <end position="455"/>
    </location>
</feature>
<dbReference type="Proteomes" id="UP000050791">
    <property type="component" value="Unassembled WGS sequence"/>
</dbReference>
<dbReference type="WBParaSite" id="SMTH1_94670.4">
    <property type="protein sequence ID" value="SMTH1_94670.4"/>
    <property type="gene ID" value="SMTH1_94670"/>
</dbReference>
<dbReference type="InterPro" id="IPR036770">
    <property type="entry name" value="Ankyrin_rpt-contain_sf"/>
</dbReference>
<dbReference type="Gene3D" id="2.30.42.10">
    <property type="match status" value="1"/>
</dbReference>
<evidence type="ECO:0000259" key="2">
    <source>
        <dbReference type="SMART" id="SM00228"/>
    </source>
</evidence>
<feature type="compositionally biased region" description="Low complexity" evidence="1">
    <location>
        <begin position="823"/>
        <end position="852"/>
    </location>
</feature>
<name>A0AA85C0H1_9TREM</name>
<dbReference type="AlphaFoldDB" id="A0AA85C0H1"/>
<feature type="region of interest" description="Disordered" evidence="1">
    <location>
        <begin position="818"/>
        <end position="852"/>
    </location>
</feature>
<sequence>MSYTKNSITEEESTFMPIQHFPLETTNCTPSPSIRITNGTECKVLIAITVPTRNWKYIFKVRTDILIGELRKQAIETYNLKELDFINYGLYLPPESGKKGKFLQDERTISEYPQLVAMKLNPYNDNQLLHEIESNGLMNDRKSKEPVVLELLPKIRFVEEYRLEGSKSTTKRIHSKHHQKRLLSAIKRNDIGRVTDLLEQGLDPNFQYPSSGVIPLGCAAELTDPREMILQLVNAGAHLDYRDSNTMTALHRAAINGNLKAIEVFLELGQNPNVRDKNNLTPLYYACSEDIQPECIQRLLFDHAILGVTDDKGRQEIHQACLNGRSKTLKQLIIYGADLNAQVENHNTPLHLCVLADEMDCLNLLLRYGASPTLINLSGQTPYELAILIERMNLANILQNFDEHLVEGIDQKPVYNKDRRPTIHGPRAVYDSVHLLQYNHNSNHSNSNNNNNNNNGNTISTRKPSKPMSVDRELPPTPYQRCLSFDMNDLKQLTPKRINQYVFHNNKIESRTPDIVRRNNLDKNETTMNNNRPLLPIRRQMTYSNDNDNCGGTIYNDNNSQDIPKFPRRLNFLRQRYPNYRIRSIILERGITGYGFIMQGSDNFKERSFIANNLPSQGILSVQRNSKAEKAGLIPGDYILEINGMDVYDATHTQVVDLITTTRDMLQLKIINFQQLPEIQSRVINGNHSNSNNNTTTTNNNSIITNTNFNYSNNNIRIMHRTSFLRADLRRRNTQRSTSVDMAWNTRQLSIDNNTMDNNHNITTATTTTTTTNNNNNDNNNNNNYRRSIHTLNISKTNYLERKSQSAVLIIKDETEQLKDSSRTTTTTTTAQPLSTTLSSSSSSLSPSISSSLSPHTYADITNFNDSSNYNNQLECHISKSSNLLLSNELKNSELDPSATTPTITTLHNELTNRQNKYKFTMKSLSSLTTTTTTTTTTTSPSSSSSSSSFSAQHLLYLSSSSLSSKYKQDNKMMNTLKQYHNESSDHKWDSESDLLNISEITEISVISMNDETLNNNIDKVVEYKKQSNFIKPSTVNILTPSLMSSTSTTSSSSSPVKNKLTNEVNFHMNGKLRSIQSEPYLHQMKAEANNGNNKNNYNNHSCNDIEASTVQKAPINNNLKINGHEIDDDESDSCLI</sequence>
<dbReference type="SUPFAM" id="SSF50156">
    <property type="entry name" value="PDZ domain-like"/>
    <property type="match status" value="1"/>
</dbReference>
<feature type="region of interest" description="Disordered" evidence="1">
    <location>
        <begin position="439"/>
        <end position="477"/>
    </location>
</feature>
<proteinExistence type="predicted"/>
<dbReference type="SUPFAM" id="SSF48403">
    <property type="entry name" value="Ankyrin repeat"/>
    <property type="match status" value="1"/>
</dbReference>
<feature type="domain" description="PDZ" evidence="2">
    <location>
        <begin position="592"/>
        <end position="674"/>
    </location>
</feature>
<reference evidence="4 5" key="1">
    <citation type="submission" date="2023-11" db="UniProtKB">
        <authorList>
            <consortium name="WormBaseParasite"/>
        </authorList>
    </citation>
    <scope>IDENTIFICATION</scope>
</reference>
<dbReference type="PANTHER" id="PTHR24135">
    <property type="entry name" value="SH3 AND MULTIPLE ANKYRIN REPEAT DOMAINS PROTEIN"/>
    <property type="match status" value="1"/>
</dbReference>
<dbReference type="InterPro" id="IPR036034">
    <property type="entry name" value="PDZ_sf"/>
</dbReference>
<accession>A0AA85C0H1</accession>
<dbReference type="GO" id="GO:0035255">
    <property type="term" value="F:ionotropic glutamate receptor binding"/>
    <property type="evidence" value="ECO:0007669"/>
    <property type="project" value="TreeGrafter"/>
</dbReference>
<feature type="compositionally biased region" description="Low complexity" evidence="1">
    <location>
        <begin position="758"/>
        <end position="784"/>
    </location>
</feature>